<protein>
    <submittedName>
        <fullName evidence="1">VPS37B subunit of ESCRT-I</fullName>
    </submittedName>
</protein>
<dbReference type="EMBL" id="JACAGB010000020">
    <property type="protein sequence ID" value="KAF6312360.1"/>
    <property type="molecule type" value="Genomic_DNA"/>
</dbReference>
<keyword evidence="2" id="KW-1185">Reference proteome</keyword>
<evidence type="ECO:0000313" key="1">
    <source>
        <dbReference type="EMBL" id="KAF6312360.1"/>
    </source>
</evidence>
<organism evidence="1 2">
    <name type="scientific">Pipistrellus kuhlii</name>
    <name type="common">Kuhl's pipistrelle</name>
    <dbReference type="NCBI Taxonomy" id="59472"/>
    <lineage>
        <taxon>Eukaryota</taxon>
        <taxon>Metazoa</taxon>
        <taxon>Chordata</taxon>
        <taxon>Craniata</taxon>
        <taxon>Vertebrata</taxon>
        <taxon>Euteleostomi</taxon>
        <taxon>Mammalia</taxon>
        <taxon>Eutheria</taxon>
        <taxon>Laurasiatheria</taxon>
        <taxon>Chiroptera</taxon>
        <taxon>Yangochiroptera</taxon>
        <taxon>Vespertilionidae</taxon>
        <taxon>Pipistrellus</taxon>
    </lineage>
</organism>
<proteinExistence type="predicted"/>
<accession>A0A7J7UHI8</accession>
<dbReference type="AlphaFoldDB" id="A0A7J7UHI8"/>
<dbReference type="Proteomes" id="UP000558488">
    <property type="component" value="Unassembled WGS sequence"/>
</dbReference>
<evidence type="ECO:0000313" key="2">
    <source>
        <dbReference type="Proteomes" id="UP000558488"/>
    </source>
</evidence>
<name>A0A7J7UHI8_PIPKU</name>
<comment type="caution">
    <text evidence="1">The sequence shown here is derived from an EMBL/GenBank/DDBJ whole genome shotgun (WGS) entry which is preliminary data.</text>
</comment>
<gene>
    <name evidence="1" type="ORF">mPipKuh1_018677</name>
</gene>
<sequence length="194" mass="20369">MAGAGGEARFAGLTLVQLNELLEDEGQLAAMVQRMEETQNVQLNKEMTLASNRSLAERPPLGHASARPAPGARRTLSHAVYRRHGLSAGPAVPAPAPSCGPPPAVCVAIPTPSPPEAPTPTASPARLHPAVRSLVRPSWVRLPPACWPGPRGVCCEHCRWVRSVGPVRASASLHPPFACGLCCELTDLGKLPSL</sequence>
<reference evidence="1 2" key="1">
    <citation type="journal article" date="2020" name="Nature">
        <title>Six reference-quality genomes reveal evolution of bat adaptations.</title>
        <authorList>
            <person name="Jebb D."/>
            <person name="Huang Z."/>
            <person name="Pippel M."/>
            <person name="Hughes G.M."/>
            <person name="Lavrichenko K."/>
            <person name="Devanna P."/>
            <person name="Winkler S."/>
            <person name="Jermiin L.S."/>
            <person name="Skirmuntt E.C."/>
            <person name="Katzourakis A."/>
            <person name="Burkitt-Gray L."/>
            <person name="Ray D.A."/>
            <person name="Sullivan K.A.M."/>
            <person name="Roscito J.G."/>
            <person name="Kirilenko B.M."/>
            <person name="Davalos L.M."/>
            <person name="Corthals A.P."/>
            <person name="Power M.L."/>
            <person name="Jones G."/>
            <person name="Ransome R.D."/>
            <person name="Dechmann D.K.N."/>
            <person name="Locatelli A.G."/>
            <person name="Puechmaille S.J."/>
            <person name="Fedrigo O."/>
            <person name="Jarvis E.D."/>
            <person name="Hiller M."/>
            <person name="Vernes S.C."/>
            <person name="Myers E.W."/>
            <person name="Teeling E.C."/>
        </authorList>
    </citation>
    <scope>NUCLEOTIDE SEQUENCE [LARGE SCALE GENOMIC DNA]</scope>
    <source>
        <strain evidence="1">MPipKuh1</strain>
        <tissue evidence="1">Flight muscle</tissue>
    </source>
</reference>